<name>A0A9Q1H4L0_HOLLE</name>
<accession>A0A9Q1H4L0</accession>
<dbReference type="Proteomes" id="UP001152320">
    <property type="component" value="Chromosome 12"/>
</dbReference>
<sequence length="338" mass="36565">MATTFTRKFYKSLFRNVIQICSEYTSFDSPVSDSDGDVVRCRYATGFSECGSVCSGLPGATLDQDTCSFQWTPTVQGLYAVAMQIEDYLDSSSTTPLSSVSLQYILDVRSLGPCSNGPSFASDVLPGGSCVAVSQGQMFTTRITASVADPSQSITSVNTISPSGLTMSPVQPVPGSPTDYFFDVQFTASPQSRERELFCFAVMTNIGFPSEQRCITFATNVPVPLPLAASVDRNNIVTVTIDRMGSRADTSRSVRIVYAANQRLVYTFDVSSSEFVTFPDVGSHFKIQLPMPLLAGEKYLVQLDGGVVETIGDCPAGNEPVDLPLMIKIPLTKKKFCF</sequence>
<protein>
    <submittedName>
        <fullName evidence="1">Uncharacterized protein</fullName>
    </submittedName>
</protein>
<dbReference type="AlphaFoldDB" id="A0A9Q1H4L0"/>
<organism evidence="1 2">
    <name type="scientific">Holothuria leucospilota</name>
    <name type="common">Black long sea cucumber</name>
    <name type="synonym">Mertensiothuria leucospilota</name>
    <dbReference type="NCBI Taxonomy" id="206669"/>
    <lineage>
        <taxon>Eukaryota</taxon>
        <taxon>Metazoa</taxon>
        <taxon>Echinodermata</taxon>
        <taxon>Eleutherozoa</taxon>
        <taxon>Echinozoa</taxon>
        <taxon>Holothuroidea</taxon>
        <taxon>Aspidochirotacea</taxon>
        <taxon>Aspidochirotida</taxon>
        <taxon>Holothuriidae</taxon>
        <taxon>Holothuria</taxon>
    </lineage>
</organism>
<proteinExistence type="predicted"/>
<dbReference type="OrthoDB" id="5986940at2759"/>
<evidence type="ECO:0000313" key="1">
    <source>
        <dbReference type="EMBL" id="KAJ8032101.1"/>
    </source>
</evidence>
<gene>
    <name evidence="1" type="ORF">HOLleu_25523</name>
</gene>
<keyword evidence="2" id="KW-1185">Reference proteome</keyword>
<reference evidence="1" key="1">
    <citation type="submission" date="2021-10" db="EMBL/GenBank/DDBJ databases">
        <title>Tropical sea cucumber genome reveals ecological adaptation and Cuvierian tubules defense mechanism.</title>
        <authorList>
            <person name="Chen T."/>
        </authorList>
    </citation>
    <scope>NUCLEOTIDE SEQUENCE</scope>
    <source>
        <strain evidence="1">Nanhai2018</strain>
        <tissue evidence="1">Muscle</tissue>
    </source>
</reference>
<dbReference type="EMBL" id="JAIZAY010000012">
    <property type="protein sequence ID" value="KAJ8032101.1"/>
    <property type="molecule type" value="Genomic_DNA"/>
</dbReference>
<comment type="caution">
    <text evidence="1">The sequence shown here is derived from an EMBL/GenBank/DDBJ whole genome shotgun (WGS) entry which is preliminary data.</text>
</comment>
<evidence type="ECO:0000313" key="2">
    <source>
        <dbReference type="Proteomes" id="UP001152320"/>
    </source>
</evidence>